<dbReference type="Gene3D" id="3.40.50.1820">
    <property type="entry name" value="alpha/beta hydrolase"/>
    <property type="match status" value="1"/>
</dbReference>
<dbReference type="EMBL" id="CP163440">
    <property type="protein sequence ID" value="XDQ59812.1"/>
    <property type="molecule type" value="Genomic_DNA"/>
</dbReference>
<evidence type="ECO:0008006" key="2">
    <source>
        <dbReference type="Google" id="ProtNLM"/>
    </source>
</evidence>
<protein>
    <recommendedName>
        <fullName evidence="2">Thioesterase</fullName>
    </recommendedName>
</protein>
<accession>A0AB39S0P7</accession>
<reference evidence="1" key="1">
    <citation type="submission" date="2024-07" db="EMBL/GenBank/DDBJ databases">
        <authorList>
            <person name="Yu S.T."/>
        </authorList>
    </citation>
    <scope>NUCLEOTIDE SEQUENCE</scope>
    <source>
        <strain evidence="1">R35</strain>
    </source>
</reference>
<organism evidence="1">
    <name type="scientific">Streptomyces sp. R35</name>
    <dbReference type="NCBI Taxonomy" id="3238630"/>
    <lineage>
        <taxon>Bacteria</taxon>
        <taxon>Bacillati</taxon>
        <taxon>Actinomycetota</taxon>
        <taxon>Actinomycetes</taxon>
        <taxon>Kitasatosporales</taxon>
        <taxon>Streptomycetaceae</taxon>
        <taxon>Streptomyces</taxon>
    </lineage>
</organism>
<evidence type="ECO:0000313" key="1">
    <source>
        <dbReference type="EMBL" id="XDQ59812.1"/>
    </source>
</evidence>
<dbReference type="RefSeq" id="WP_369254608.1">
    <property type="nucleotide sequence ID" value="NZ_CP163440.1"/>
</dbReference>
<dbReference type="InterPro" id="IPR029058">
    <property type="entry name" value="AB_hydrolase_fold"/>
</dbReference>
<name>A0AB39S0P7_9ACTN</name>
<proteinExistence type="predicted"/>
<dbReference type="AlphaFoldDB" id="A0AB39S0P7"/>
<gene>
    <name evidence="1" type="ORF">AB5J50_03000</name>
</gene>
<sequence length="93" mass="10045">MRHASGQQAAAWGEFTTWSPSGYGRAPAALAVREADDHVVTREQLLAWGEGADHLLGQHFFPGAHFYWDEQIPAVAAQMAEEVDTAAPGLAGW</sequence>